<dbReference type="Proteomes" id="UP000658690">
    <property type="component" value="Unassembled WGS sequence"/>
</dbReference>
<evidence type="ECO:0000259" key="5">
    <source>
        <dbReference type="PROSITE" id="PS01124"/>
    </source>
</evidence>
<keyword evidence="4" id="KW-1133">Transmembrane helix</keyword>
<feature type="transmembrane region" description="Helical" evidence="4">
    <location>
        <begin position="315"/>
        <end position="339"/>
    </location>
</feature>
<name>A0ABX1YWN0_9BACL</name>
<evidence type="ECO:0000313" key="7">
    <source>
        <dbReference type="Proteomes" id="UP000658690"/>
    </source>
</evidence>
<dbReference type="Gene3D" id="1.10.10.60">
    <property type="entry name" value="Homeodomain-like"/>
    <property type="match status" value="2"/>
</dbReference>
<gene>
    <name evidence="6" type="ORF">GC102_06150</name>
</gene>
<keyword evidence="1" id="KW-0805">Transcription regulation</keyword>
<dbReference type="InterPro" id="IPR009057">
    <property type="entry name" value="Homeodomain-like_sf"/>
</dbReference>
<accession>A0ABX1YWN0</accession>
<dbReference type="PROSITE" id="PS00041">
    <property type="entry name" value="HTH_ARAC_FAMILY_1"/>
    <property type="match status" value="1"/>
</dbReference>
<evidence type="ECO:0000256" key="3">
    <source>
        <dbReference type="ARBA" id="ARBA00023163"/>
    </source>
</evidence>
<dbReference type="PROSITE" id="PS01124">
    <property type="entry name" value="HTH_ARAC_FAMILY_2"/>
    <property type="match status" value="1"/>
</dbReference>
<keyword evidence="7" id="KW-1185">Reference proteome</keyword>
<sequence length="791" mass="91639">MIWDLWEQEGGANLNWKHLKQSLNKNRLFFKILLYFISLLIPIVIIGIISYFNADQLIKKDASEKLTDNLISSSKTIDIYLSMAQATNNSLLLSETIQQYLRPDSLLTDDEKIKMPSIVRSIAGNRNPISHFVDNIFIFVDDKRVYLSDGIVNFDIFFDKFYKFDEYNKDFWRQRLHQSSLFELLKPTKVVNADMNSYREVIPSITTQYLNGHLATMVTTISIPTIVATLQNNSIFSTTQYLVLDKNNQIILQSSELDQKAKEEIIAGVSSEERSNGAVRIGQEQNWLAQTTSDFGWRYFSITPVNSFNQESASIFSLIIWICISLLIIGVAFSFIFSVRLYNPIKNIRDILQKTEKADEWNNDTHHSSELQRIGNSVNQLIQQHRDDNIKINTFSDEILEQFFTNLIKGYRGAQPYSVNQILNEIDFHTGSYLCCCFMIHFRDRFYHEIVEADRLLILEKMKNVLWGIMKKYVNCYLTEYEPYLYVCMVNLKSEEDRGQLDQALEMIKLTFAYDMIYCELIIGLGKKYDKIDDYSKSYSDAITAIDKRTDSSKMVILDATHFVIDQNYYYSFLDENKIVNGLKSGDMGGLKVELEGIIGLNKARGVSYHYLGALLVEFYNTGNRYITEKRLSVYDFLDANEHAFLSQKELLPSEFDGRLKNIFEFYDKIITRTLYKPESKSGAVVSLITDYIEKHYEKDLYLEVIANEIGLSAKYVSRMFKESTGTNISDYISLIRIAKARELLAHTDLKISEIADQIGIFSRTTFLRLFKKYEGISPNEYRSSHGNKQK</sequence>
<dbReference type="SUPFAM" id="SSF46689">
    <property type="entry name" value="Homeodomain-like"/>
    <property type="match status" value="2"/>
</dbReference>
<evidence type="ECO:0000256" key="1">
    <source>
        <dbReference type="ARBA" id="ARBA00023015"/>
    </source>
</evidence>
<keyword evidence="4" id="KW-0472">Membrane</keyword>
<evidence type="ECO:0000256" key="4">
    <source>
        <dbReference type="SAM" id="Phobius"/>
    </source>
</evidence>
<organism evidence="6 7">
    <name type="scientific">Paenibacillus germinis</name>
    <dbReference type="NCBI Taxonomy" id="2654979"/>
    <lineage>
        <taxon>Bacteria</taxon>
        <taxon>Bacillati</taxon>
        <taxon>Bacillota</taxon>
        <taxon>Bacilli</taxon>
        <taxon>Bacillales</taxon>
        <taxon>Paenibacillaceae</taxon>
        <taxon>Paenibacillus</taxon>
    </lineage>
</organism>
<keyword evidence="3" id="KW-0804">Transcription</keyword>
<evidence type="ECO:0000256" key="2">
    <source>
        <dbReference type="ARBA" id="ARBA00023125"/>
    </source>
</evidence>
<dbReference type="EMBL" id="WHOC01000028">
    <property type="protein sequence ID" value="NOU85361.1"/>
    <property type="molecule type" value="Genomic_DNA"/>
</dbReference>
<proteinExistence type="predicted"/>
<dbReference type="Pfam" id="PF12833">
    <property type="entry name" value="HTH_18"/>
    <property type="match status" value="1"/>
</dbReference>
<dbReference type="InterPro" id="IPR018060">
    <property type="entry name" value="HTH_AraC"/>
</dbReference>
<keyword evidence="4" id="KW-0812">Transmembrane</keyword>
<reference evidence="6 7" key="1">
    <citation type="submission" date="2019-10" db="EMBL/GenBank/DDBJ databases">
        <title>Description of Paenibacillus choica sp. nov.</title>
        <authorList>
            <person name="Carlier A."/>
            <person name="Qi S."/>
        </authorList>
    </citation>
    <scope>NUCLEOTIDE SEQUENCE [LARGE SCALE GENOMIC DNA]</scope>
    <source>
        <strain evidence="6 7">LMG 31460</strain>
    </source>
</reference>
<dbReference type="PANTHER" id="PTHR43280:SF2">
    <property type="entry name" value="HTH-TYPE TRANSCRIPTIONAL REGULATOR EXSA"/>
    <property type="match status" value="1"/>
</dbReference>
<comment type="caution">
    <text evidence="6">The sequence shown here is derived from an EMBL/GenBank/DDBJ whole genome shotgun (WGS) entry which is preliminary data.</text>
</comment>
<dbReference type="PANTHER" id="PTHR43280">
    <property type="entry name" value="ARAC-FAMILY TRANSCRIPTIONAL REGULATOR"/>
    <property type="match status" value="1"/>
</dbReference>
<dbReference type="SMART" id="SM00342">
    <property type="entry name" value="HTH_ARAC"/>
    <property type="match status" value="1"/>
</dbReference>
<feature type="domain" description="HTH araC/xylS-type" evidence="5">
    <location>
        <begin position="687"/>
        <end position="785"/>
    </location>
</feature>
<dbReference type="InterPro" id="IPR018062">
    <property type="entry name" value="HTH_AraC-typ_CS"/>
</dbReference>
<keyword evidence="2" id="KW-0238">DNA-binding</keyword>
<protein>
    <submittedName>
        <fullName evidence="6">Helix-turn-helix domain-containing protein</fullName>
    </submittedName>
</protein>
<feature type="transmembrane region" description="Helical" evidence="4">
    <location>
        <begin position="28"/>
        <end position="52"/>
    </location>
</feature>
<evidence type="ECO:0000313" key="6">
    <source>
        <dbReference type="EMBL" id="NOU85361.1"/>
    </source>
</evidence>